<organism evidence="3 4">
    <name type="scientific">Pseudonocardia charpentierae</name>
    <dbReference type="NCBI Taxonomy" id="3075545"/>
    <lineage>
        <taxon>Bacteria</taxon>
        <taxon>Bacillati</taxon>
        <taxon>Actinomycetota</taxon>
        <taxon>Actinomycetes</taxon>
        <taxon>Pseudonocardiales</taxon>
        <taxon>Pseudonocardiaceae</taxon>
        <taxon>Pseudonocardia</taxon>
    </lineage>
</organism>
<feature type="transmembrane region" description="Helical" evidence="2">
    <location>
        <begin position="62"/>
        <end position="90"/>
    </location>
</feature>
<dbReference type="RefSeq" id="WP_311554621.1">
    <property type="nucleotide sequence ID" value="NZ_JAVREJ010000002.1"/>
</dbReference>
<keyword evidence="4" id="KW-1185">Reference proteome</keyword>
<dbReference type="PANTHER" id="PTHR37422">
    <property type="entry name" value="TEICHURONIC ACID BIOSYNTHESIS PROTEIN TUAE"/>
    <property type="match status" value="1"/>
</dbReference>
<feature type="transmembrane region" description="Helical" evidence="2">
    <location>
        <begin position="188"/>
        <end position="209"/>
    </location>
</feature>
<feature type="transmembrane region" description="Helical" evidence="2">
    <location>
        <begin position="445"/>
        <end position="466"/>
    </location>
</feature>
<comment type="caution">
    <text evidence="3">The sequence shown here is derived from an EMBL/GenBank/DDBJ whole genome shotgun (WGS) entry which is preliminary data.</text>
</comment>
<feature type="transmembrane region" description="Helical" evidence="2">
    <location>
        <begin position="37"/>
        <end position="55"/>
    </location>
</feature>
<protein>
    <recommendedName>
        <fullName evidence="5">O-antigen ligase</fullName>
    </recommendedName>
</protein>
<gene>
    <name evidence="3" type="ORF">RM445_04055</name>
</gene>
<evidence type="ECO:0000256" key="1">
    <source>
        <dbReference type="SAM" id="MobiDB-lite"/>
    </source>
</evidence>
<feature type="transmembrane region" description="Helical" evidence="2">
    <location>
        <begin position="411"/>
        <end position="433"/>
    </location>
</feature>
<dbReference type="PANTHER" id="PTHR37422:SF13">
    <property type="entry name" value="LIPOPOLYSACCHARIDE BIOSYNTHESIS PROTEIN PA4999-RELATED"/>
    <property type="match status" value="1"/>
</dbReference>
<evidence type="ECO:0000313" key="4">
    <source>
        <dbReference type="Proteomes" id="UP001183202"/>
    </source>
</evidence>
<proteinExistence type="predicted"/>
<name>A0ABU2N436_9PSEU</name>
<feature type="transmembrane region" description="Helical" evidence="2">
    <location>
        <begin position="304"/>
        <end position="325"/>
    </location>
</feature>
<feature type="transmembrane region" description="Helical" evidence="2">
    <location>
        <begin position="135"/>
        <end position="151"/>
    </location>
</feature>
<reference evidence="4" key="1">
    <citation type="submission" date="2023-07" db="EMBL/GenBank/DDBJ databases">
        <title>30 novel species of actinomycetes from the DSMZ collection.</title>
        <authorList>
            <person name="Nouioui I."/>
        </authorList>
    </citation>
    <scope>NUCLEOTIDE SEQUENCE [LARGE SCALE GENOMIC DNA]</scope>
    <source>
        <strain evidence="4">DSM 45834</strain>
    </source>
</reference>
<dbReference type="Proteomes" id="UP001183202">
    <property type="component" value="Unassembled WGS sequence"/>
</dbReference>
<sequence>MQPMTAAPTARRAPADAGSPPEPVRSRPRTSRSGSQLGWPWPAAAIVLGVLGALWPIPTLILLVAVAAIVLAIVAPRATAGITALVVLFVRPIEHLVPVPQVGYLDEALVVLCLITMPLRRVVARQSLRTFPGQWWFAGFIVCGLLSALLLHVPVAIFLTGAFVISKGLLFGWAVAQIDWAEEHLVRAARIGGVLIVISLAAAVVNLMMPTAWNAILSSDTNATEARSFLPSLIGPFTHPIDFGQFMALSFIALTTWRAAVRKTPFTLVLLWGTALGVLGSARRTAAGGIVAAWLWVQAKLQSTAVLMALLACVPVAAVVLAAPLGQVVTTTYNDYLGNGNPEARTVLTRDSFAVAAAHFPGGAGFGRFGSAVAATNYSPEYVARGYPDIWGLGRTAEDGRFLTDTEWPAIIGETGFFGALAFALGLAGIYRAGVRLWRRSRSPLTRWVGLTASGWIVAGLVQSVATVTFTGPPTFALLFGIAGILAALSRTGDDDSASSDTRPPAVRRSALMRVVGR</sequence>
<dbReference type="InterPro" id="IPR051533">
    <property type="entry name" value="WaaL-like"/>
</dbReference>
<feature type="region of interest" description="Disordered" evidence="1">
    <location>
        <begin position="1"/>
        <end position="36"/>
    </location>
</feature>
<keyword evidence="2" id="KW-0472">Membrane</keyword>
<feature type="transmembrane region" description="Helical" evidence="2">
    <location>
        <begin position="157"/>
        <end position="176"/>
    </location>
</feature>
<evidence type="ECO:0000313" key="3">
    <source>
        <dbReference type="EMBL" id="MDT0348692.1"/>
    </source>
</evidence>
<feature type="transmembrane region" description="Helical" evidence="2">
    <location>
        <begin position="102"/>
        <end position="123"/>
    </location>
</feature>
<feature type="compositionally biased region" description="Low complexity" evidence="1">
    <location>
        <begin position="1"/>
        <end position="12"/>
    </location>
</feature>
<evidence type="ECO:0000256" key="2">
    <source>
        <dbReference type="SAM" id="Phobius"/>
    </source>
</evidence>
<evidence type="ECO:0008006" key="5">
    <source>
        <dbReference type="Google" id="ProtNLM"/>
    </source>
</evidence>
<accession>A0ABU2N436</accession>
<keyword evidence="2" id="KW-0812">Transmembrane</keyword>
<keyword evidence="2" id="KW-1133">Transmembrane helix</keyword>
<feature type="transmembrane region" description="Helical" evidence="2">
    <location>
        <begin position="472"/>
        <end position="489"/>
    </location>
</feature>
<dbReference type="EMBL" id="JAVREJ010000002">
    <property type="protein sequence ID" value="MDT0348692.1"/>
    <property type="molecule type" value="Genomic_DNA"/>
</dbReference>